<dbReference type="Proteomes" id="UP000037146">
    <property type="component" value="Unassembled WGS sequence"/>
</dbReference>
<dbReference type="PATRIC" id="fig|1679170.3.peg.3269"/>
<sequence length="286" mass="32916">MGEMISTIRERLVQPILDFNEIMQPVFQSINTKMSEIGDLIRKHIDESDIENAVTRFKQGIIETEEDLKIFKSVMVEMGYPPHEGIDISTVRTIAQSYKENKESITPDVIQEFMCVYYDSKFIKTISLEWENNKVIQKRLPILRNVVMAHNQGMYNVAIPTILTQLESLLVDAFHIKGKVNGEIIKILWENLLKNNEDANLNFDREIHDYYVKNILIGFEHGKAAGSEISRNAILHGADIDYGQLLNSIKTILLFDCVVNAVFEMDEKKVSNGKTAVRNYRKANYR</sequence>
<name>A0A0K9GV68_9BACI</name>
<keyword evidence="2" id="KW-1185">Reference proteome</keyword>
<comment type="caution">
    <text evidence="1">The sequence shown here is derived from an EMBL/GenBank/DDBJ whole genome shotgun (WGS) entry which is preliminary data.</text>
</comment>
<dbReference type="OrthoDB" id="2866646at2"/>
<accession>A0A0K9GV68</accession>
<dbReference type="EMBL" id="LFZW01000001">
    <property type="protein sequence ID" value="KMY50535.1"/>
    <property type="molecule type" value="Genomic_DNA"/>
</dbReference>
<proteinExistence type="predicted"/>
<organism evidence="1 2">
    <name type="scientific">Peribacillus loiseleuriae</name>
    <dbReference type="NCBI Taxonomy" id="1679170"/>
    <lineage>
        <taxon>Bacteria</taxon>
        <taxon>Bacillati</taxon>
        <taxon>Bacillota</taxon>
        <taxon>Bacilli</taxon>
        <taxon>Bacillales</taxon>
        <taxon>Bacillaceae</taxon>
        <taxon>Peribacillus</taxon>
    </lineage>
</organism>
<protein>
    <submittedName>
        <fullName evidence="1">Uncharacterized protein</fullName>
    </submittedName>
</protein>
<reference evidence="2" key="1">
    <citation type="submission" date="2015-07" db="EMBL/GenBank/DDBJ databases">
        <title>Genome sequencing project for genomic taxonomy and phylogenomics of Bacillus-like bacteria.</title>
        <authorList>
            <person name="Liu B."/>
            <person name="Wang J."/>
            <person name="Zhu Y."/>
            <person name="Liu G."/>
            <person name="Chen Q."/>
            <person name="Chen Z."/>
            <person name="Lan J."/>
            <person name="Che J."/>
            <person name="Ge C."/>
            <person name="Shi H."/>
            <person name="Pan Z."/>
            <person name="Liu X."/>
        </authorList>
    </citation>
    <scope>NUCLEOTIDE SEQUENCE [LARGE SCALE GENOMIC DNA]</scope>
    <source>
        <strain evidence="2">FJAT-27997</strain>
    </source>
</reference>
<evidence type="ECO:0000313" key="2">
    <source>
        <dbReference type="Proteomes" id="UP000037146"/>
    </source>
</evidence>
<dbReference type="AlphaFoldDB" id="A0A0K9GV68"/>
<gene>
    <name evidence="1" type="ORF">AC625_14325</name>
</gene>
<evidence type="ECO:0000313" key="1">
    <source>
        <dbReference type="EMBL" id="KMY50535.1"/>
    </source>
</evidence>